<feature type="region of interest" description="Disordered" evidence="1">
    <location>
        <begin position="19"/>
        <end position="153"/>
    </location>
</feature>
<evidence type="ECO:0000313" key="3">
    <source>
        <dbReference type="Proteomes" id="UP001469553"/>
    </source>
</evidence>
<sequence length="153" mass="17090">MPCLSCQPIYCFVPASSVGTETENASPYTSSKDMLEPRLPFTDLSSERDGSCEKNAEIRPEHSTCRPSTSTKLSFSGEKWSTQLRTTLHQSEDKKDFNTGQNPTCDSTKADEKGHSSSSKAEMPLQPSRVKKNKKATKKQTNKKKRVNSHEKM</sequence>
<accession>A0ABV0YAW6</accession>
<gene>
    <name evidence="2" type="ORF">AMECASPLE_007261</name>
</gene>
<dbReference type="Proteomes" id="UP001469553">
    <property type="component" value="Unassembled WGS sequence"/>
</dbReference>
<evidence type="ECO:0000313" key="2">
    <source>
        <dbReference type="EMBL" id="MEQ2290861.1"/>
    </source>
</evidence>
<evidence type="ECO:0000256" key="1">
    <source>
        <dbReference type="SAM" id="MobiDB-lite"/>
    </source>
</evidence>
<feature type="compositionally biased region" description="Basic and acidic residues" evidence="1">
    <location>
        <begin position="45"/>
        <end position="64"/>
    </location>
</feature>
<organism evidence="2 3">
    <name type="scientific">Ameca splendens</name>
    <dbReference type="NCBI Taxonomy" id="208324"/>
    <lineage>
        <taxon>Eukaryota</taxon>
        <taxon>Metazoa</taxon>
        <taxon>Chordata</taxon>
        <taxon>Craniata</taxon>
        <taxon>Vertebrata</taxon>
        <taxon>Euteleostomi</taxon>
        <taxon>Actinopterygii</taxon>
        <taxon>Neopterygii</taxon>
        <taxon>Teleostei</taxon>
        <taxon>Neoteleostei</taxon>
        <taxon>Acanthomorphata</taxon>
        <taxon>Ovalentaria</taxon>
        <taxon>Atherinomorphae</taxon>
        <taxon>Cyprinodontiformes</taxon>
        <taxon>Goodeidae</taxon>
        <taxon>Ameca</taxon>
    </lineage>
</organism>
<feature type="compositionally biased region" description="Polar residues" evidence="1">
    <location>
        <begin position="98"/>
        <end position="107"/>
    </location>
</feature>
<feature type="compositionally biased region" description="Polar residues" evidence="1">
    <location>
        <begin position="65"/>
        <end position="89"/>
    </location>
</feature>
<protein>
    <submittedName>
        <fullName evidence="2">Uncharacterized protein</fullName>
    </submittedName>
</protein>
<feature type="compositionally biased region" description="Basic residues" evidence="1">
    <location>
        <begin position="129"/>
        <end position="147"/>
    </location>
</feature>
<feature type="compositionally biased region" description="Polar residues" evidence="1">
    <location>
        <begin position="19"/>
        <end position="32"/>
    </location>
</feature>
<proteinExistence type="predicted"/>
<comment type="caution">
    <text evidence="2">The sequence shown here is derived from an EMBL/GenBank/DDBJ whole genome shotgun (WGS) entry which is preliminary data.</text>
</comment>
<keyword evidence="3" id="KW-1185">Reference proteome</keyword>
<reference evidence="2 3" key="1">
    <citation type="submission" date="2021-06" db="EMBL/GenBank/DDBJ databases">
        <authorList>
            <person name="Palmer J.M."/>
        </authorList>
    </citation>
    <scope>NUCLEOTIDE SEQUENCE [LARGE SCALE GENOMIC DNA]</scope>
    <source>
        <strain evidence="2 3">AS_MEX2019</strain>
        <tissue evidence="2">Muscle</tissue>
    </source>
</reference>
<dbReference type="EMBL" id="JAHRIP010028580">
    <property type="protein sequence ID" value="MEQ2290861.1"/>
    <property type="molecule type" value="Genomic_DNA"/>
</dbReference>
<name>A0ABV0YAW6_9TELE</name>